<organism evidence="8">
    <name type="scientific">Salmonella oranienberg</name>
    <dbReference type="NCBI Taxonomy" id="28147"/>
    <lineage>
        <taxon>Bacteria</taxon>
        <taxon>Pseudomonadati</taxon>
        <taxon>Pseudomonadota</taxon>
        <taxon>Gammaproteobacteria</taxon>
        <taxon>Enterobacterales</taxon>
        <taxon>Enterobacteriaceae</taxon>
        <taxon>Salmonella</taxon>
    </lineage>
</organism>
<dbReference type="InterPro" id="IPR042217">
    <property type="entry name" value="T4SS_VirB10/TrbI"/>
</dbReference>
<reference evidence="8" key="1">
    <citation type="submission" date="2018-06" db="EMBL/GenBank/DDBJ databases">
        <authorList>
            <person name="Ashton P.M."/>
            <person name="Dallman T."/>
            <person name="Nair S."/>
            <person name="De Pinna E."/>
            <person name="Peters T."/>
            <person name="Grant K."/>
        </authorList>
    </citation>
    <scope>NUCLEOTIDE SEQUENCE</scope>
    <source>
        <strain evidence="8">421582</strain>
    </source>
</reference>
<evidence type="ECO:0000256" key="1">
    <source>
        <dbReference type="ARBA" id="ARBA00004167"/>
    </source>
</evidence>
<comment type="caution">
    <text evidence="8">The sequence shown here is derived from an EMBL/GenBank/DDBJ whole genome shotgun (WGS) entry which is preliminary data.</text>
</comment>
<dbReference type="CDD" id="cd16429">
    <property type="entry name" value="VirB10"/>
    <property type="match status" value="1"/>
</dbReference>
<keyword evidence="3 7" id="KW-0812">Transmembrane</keyword>
<dbReference type="GO" id="GO:0016020">
    <property type="term" value="C:membrane"/>
    <property type="evidence" value="ECO:0007669"/>
    <property type="project" value="UniProtKB-SubCell"/>
</dbReference>
<dbReference type="EMBL" id="AAGQUS010000030">
    <property type="protein sequence ID" value="EBQ9949835.1"/>
    <property type="molecule type" value="Genomic_DNA"/>
</dbReference>
<evidence type="ECO:0000256" key="4">
    <source>
        <dbReference type="ARBA" id="ARBA00022989"/>
    </source>
</evidence>
<name>A0A5J1WE03_SALON</name>
<dbReference type="AlphaFoldDB" id="A0A5J1WE03"/>
<evidence type="ECO:0000256" key="3">
    <source>
        <dbReference type="ARBA" id="ARBA00022692"/>
    </source>
</evidence>
<feature type="compositionally biased region" description="Polar residues" evidence="6">
    <location>
        <begin position="191"/>
        <end position="200"/>
    </location>
</feature>
<dbReference type="Gene3D" id="2.40.128.260">
    <property type="entry name" value="Type IV secretion system, VirB10/TraB/TrbI"/>
    <property type="match status" value="1"/>
</dbReference>
<feature type="region of interest" description="Disordered" evidence="6">
    <location>
        <begin position="178"/>
        <end position="200"/>
    </location>
</feature>
<evidence type="ECO:0000256" key="6">
    <source>
        <dbReference type="SAM" id="MobiDB-lite"/>
    </source>
</evidence>
<proteinExistence type="inferred from homology"/>
<comment type="subcellular location">
    <subcellularLocation>
        <location evidence="1">Membrane</location>
        <topology evidence="1">Single-pass membrane protein</topology>
    </subcellularLocation>
</comment>
<dbReference type="Pfam" id="PF03743">
    <property type="entry name" value="TrbI"/>
    <property type="match status" value="1"/>
</dbReference>
<keyword evidence="5 7" id="KW-0472">Membrane</keyword>
<feature type="compositionally biased region" description="Low complexity" evidence="6">
    <location>
        <begin position="152"/>
        <end position="163"/>
    </location>
</feature>
<evidence type="ECO:0000256" key="2">
    <source>
        <dbReference type="ARBA" id="ARBA00010265"/>
    </source>
</evidence>
<protein>
    <submittedName>
        <fullName evidence="8">Conjugal transfer protein TrbI</fullName>
    </submittedName>
</protein>
<sequence length="407" mass="43390">MTENNESDDLFKNLPRGDFNLLGVKKDKKPKIKIILVIGGGVLFLFIAISSIFFFAYRAMQANNPNPVDETNVKADAALNAKPISDDELQKRRAEILRRKKEEEAKTQPQPVQTTPAIVTATGKQEPPPPSAAYLRKLSGGITVQEMGGGQSASSSGGSSGQQTANTAVVAPEAAEALNQDSDNAGLGTPVDNSRGTLSNLRGTSYASTRAYMSPDRKFLLKRKSNLRCALYTGVKTDHPGFVKCILTQPLYSSDGSVILAEAGAELDGEQKVEIKPGQSSVFTTWTDLETSVGVRASLNALGTGAMGESGTNAYVDNHYGQRFGGAVMLSFIQDAFASAANATKNNNSTYSFDNSESNAESMATKALDSSINIPPTGYVLPGTVINVIVAQDVDFSSVFKTRPQRK</sequence>
<evidence type="ECO:0000313" key="8">
    <source>
        <dbReference type="EMBL" id="EBQ9949835.1"/>
    </source>
</evidence>
<gene>
    <name evidence="8" type="ORF">DNI86_22345</name>
</gene>
<dbReference type="InterPro" id="IPR005498">
    <property type="entry name" value="T4SS_VirB10/TraB/TrbI"/>
</dbReference>
<evidence type="ECO:0000256" key="5">
    <source>
        <dbReference type="ARBA" id="ARBA00023136"/>
    </source>
</evidence>
<keyword evidence="4 7" id="KW-1133">Transmembrane helix</keyword>
<feature type="transmembrane region" description="Helical" evidence="7">
    <location>
        <begin position="34"/>
        <end position="57"/>
    </location>
</feature>
<evidence type="ECO:0000256" key="7">
    <source>
        <dbReference type="SAM" id="Phobius"/>
    </source>
</evidence>
<comment type="similarity">
    <text evidence="2">Belongs to the TrbI/VirB10 family.</text>
</comment>
<feature type="region of interest" description="Disordered" evidence="6">
    <location>
        <begin position="145"/>
        <end position="166"/>
    </location>
</feature>
<accession>A0A5J1WE03</accession>